<evidence type="ECO:0000256" key="2">
    <source>
        <dbReference type="ARBA" id="ARBA00022801"/>
    </source>
</evidence>
<dbReference type="SUPFAM" id="SSF54897">
    <property type="entry name" value="Protease propeptides/inhibitors"/>
    <property type="match status" value="1"/>
</dbReference>
<dbReference type="STRING" id="51031.W2SXV9"/>
<keyword evidence="6" id="KW-1185">Reference proteome</keyword>
<evidence type="ECO:0000256" key="3">
    <source>
        <dbReference type="ARBA" id="ARBA00022825"/>
    </source>
</evidence>
<name>W2SXV9_NECAM</name>
<protein>
    <recommendedName>
        <fullName evidence="4">Peptidase S8 pro-domain domain-containing protein</fullName>
    </recommendedName>
</protein>
<dbReference type="GO" id="GO:0004252">
    <property type="term" value="F:serine-type endopeptidase activity"/>
    <property type="evidence" value="ECO:0007669"/>
    <property type="project" value="TreeGrafter"/>
</dbReference>
<keyword evidence="1" id="KW-0645">Protease</keyword>
<organism evidence="5 6">
    <name type="scientific">Necator americanus</name>
    <name type="common">Human hookworm</name>
    <dbReference type="NCBI Taxonomy" id="51031"/>
    <lineage>
        <taxon>Eukaryota</taxon>
        <taxon>Metazoa</taxon>
        <taxon>Ecdysozoa</taxon>
        <taxon>Nematoda</taxon>
        <taxon>Chromadorea</taxon>
        <taxon>Rhabditida</taxon>
        <taxon>Rhabditina</taxon>
        <taxon>Rhabditomorpha</taxon>
        <taxon>Strongyloidea</taxon>
        <taxon>Ancylostomatidae</taxon>
        <taxon>Bunostominae</taxon>
        <taxon>Necator</taxon>
    </lineage>
</organism>
<dbReference type="PANTHER" id="PTHR42884">
    <property type="entry name" value="PROPROTEIN CONVERTASE SUBTILISIN/KEXIN-RELATED"/>
    <property type="match status" value="1"/>
</dbReference>
<dbReference type="Proteomes" id="UP000053676">
    <property type="component" value="Unassembled WGS sequence"/>
</dbReference>
<dbReference type="Pfam" id="PF16470">
    <property type="entry name" value="S8_pro-domain"/>
    <property type="match status" value="1"/>
</dbReference>
<dbReference type="GO" id="GO:0016020">
    <property type="term" value="C:membrane"/>
    <property type="evidence" value="ECO:0007669"/>
    <property type="project" value="TreeGrafter"/>
</dbReference>
<proteinExistence type="predicted"/>
<dbReference type="KEGG" id="nai:NECAME_12954"/>
<evidence type="ECO:0000313" key="6">
    <source>
        <dbReference type="Proteomes" id="UP000053676"/>
    </source>
</evidence>
<dbReference type="Gene3D" id="3.30.70.850">
    <property type="entry name" value="Peptidase S8, pro-domain"/>
    <property type="match status" value="1"/>
</dbReference>
<evidence type="ECO:0000313" key="5">
    <source>
        <dbReference type="EMBL" id="ETN74470.1"/>
    </source>
</evidence>
<dbReference type="InterPro" id="IPR038466">
    <property type="entry name" value="S8_pro-domain_sf"/>
</dbReference>
<accession>W2SXV9</accession>
<gene>
    <name evidence="5" type="ORF">NECAME_12954</name>
</gene>
<dbReference type="GO" id="GO:0016486">
    <property type="term" value="P:peptide hormone processing"/>
    <property type="evidence" value="ECO:0007669"/>
    <property type="project" value="TreeGrafter"/>
</dbReference>
<dbReference type="AlphaFoldDB" id="W2SXV9"/>
<dbReference type="OrthoDB" id="300641at2759"/>
<feature type="domain" description="Peptidase S8 pro-domain" evidence="4">
    <location>
        <begin position="2"/>
        <end position="54"/>
    </location>
</feature>
<evidence type="ECO:0000256" key="1">
    <source>
        <dbReference type="ARBA" id="ARBA00022670"/>
    </source>
</evidence>
<keyword evidence="3" id="KW-0720">Serine protease</keyword>
<dbReference type="GO" id="GO:0043005">
    <property type="term" value="C:neuron projection"/>
    <property type="evidence" value="ECO:0007669"/>
    <property type="project" value="TreeGrafter"/>
</dbReference>
<dbReference type="PANTHER" id="PTHR42884:SF13">
    <property type="entry name" value="NEUROENDOCRINE CONVERTASE 2"/>
    <property type="match status" value="1"/>
</dbReference>
<reference evidence="6" key="1">
    <citation type="journal article" date="2014" name="Nat. Genet.">
        <title>Genome of the human hookworm Necator americanus.</title>
        <authorList>
            <person name="Tang Y.T."/>
            <person name="Gao X."/>
            <person name="Rosa B.A."/>
            <person name="Abubucker S."/>
            <person name="Hallsworth-Pepin K."/>
            <person name="Martin J."/>
            <person name="Tyagi R."/>
            <person name="Heizer E."/>
            <person name="Zhang X."/>
            <person name="Bhonagiri-Palsikar V."/>
            <person name="Minx P."/>
            <person name="Warren W.C."/>
            <person name="Wang Q."/>
            <person name="Zhan B."/>
            <person name="Hotez P.J."/>
            <person name="Sternberg P.W."/>
            <person name="Dougall A."/>
            <person name="Gaze S.T."/>
            <person name="Mulvenna J."/>
            <person name="Sotillo J."/>
            <person name="Ranganathan S."/>
            <person name="Rabelo E.M."/>
            <person name="Wilson R.K."/>
            <person name="Felgner P.L."/>
            <person name="Bethony J."/>
            <person name="Hawdon J.M."/>
            <person name="Gasser R.B."/>
            <person name="Loukas A."/>
            <person name="Mitreva M."/>
        </authorList>
    </citation>
    <scope>NUCLEOTIDE SEQUENCE [LARGE SCALE GENOMIC DNA]</scope>
</reference>
<dbReference type="GO" id="GO:0005615">
    <property type="term" value="C:extracellular space"/>
    <property type="evidence" value="ECO:0007669"/>
    <property type="project" value="TreeGrafter"/>
</dbReference>
<dbReference type="EMBL" id="KI660358">
    <property type="protein sequence ID" value="ETN74470.1"/>
    <property type="molecule type" value="Genomic_DNA"/>
</dbReference>
<evidence type="ECO:0000259" key="4">
    <source>
        <dbReference type="Pfam" id="PF16470"/>
    </source>
</evidence>
<keyword evidence="2" id="KW-0378">Hydrolase</keyword>
<dbReference type="InterPro" id="IPR032815">
    <property type="entry name" value="S8_pro-domain"/>
</dbReference>
<sequence>MLGEVLGSDHEFHFVQPALSHARTKRSIGHHAKLHNDDDVIHVEQLTGYKRAKRGYRPLAERLQSQFDFSPVQSPTDPLYNYQWYLNAEASYDFSSNDPFPYPRYTDDWFNSHGTR</sequence>